<keyword evidence="2" id="KW-0808">Transferase</keyword>
<dbReference type="InterPro" id="IPR024091">
    <property type="entry name" value="LnmK-like_bifun_acyl/decarbox"/>
</dbReference>
<name>A0ABW0WR71_STRNO</name>
<keyword evidence="3" id="KW-1185">Reference proteome</keyword>
<protein>
    <submittedName>
        <fullName evidence="2">LnmK family bifunctional acyltransferase/decarboxylase</fullName>
    </submittedName>
</protein>
<proteinExistence type="predicted"/>
<dbReference type="GO" id="GO:0016746">
    <property type="term" value="F:acyltransferase activity"/>
    <property type="evidence" value="ECO:0007669"/>
    <property type="project" value="UniProtKB-KW"/>
</dbReference>
<sequence length="329" mass="36704">MPGTDNALLRPEVWRAPDGSVGRLVTVKPGMCGHNSLFVGQVGDWTWETVSEVCGTDAFNAVDDRGRPTYLSFYYFRVRSGGRLHPGGLTFGDRIETTSRVFGFGSESVLTLHRIRRVPPGAEPEPGQGLEPDEFFAARQPDCLYVQNFNRWVTRSHAGSNEGLISSAPADFRHAHLPRLPAAHSPRAAYGAARAHGTFHDPADPEWEELVAADEVEYPIDITRDINGVGLLYFASYFSIIDGAMLKMWRNQGRTGRRFLDRTVLDHQLCYLGNADADSVLRIRLRSWRRRDDPAEERWNAVVEDAASDRRLAVCTLHVRLEGSNAAAQ</sequence>
<dbReference type="NCBIfam" id="TIGR04098">
    <property type="entry name" value="LnmK_bifunc"/>
    <property type="match status" value="1"/>
</dbReference>
<gene>
    <name evidence="2" type="ORF">ACFP3J_25200</name>
</gene>
<accession>A0ABW0WR71</accession>
<reference evidence="3" key="1">
    <citation type="journal article" date="2019" name="Int. J. Syst. Evol. Microbiol.">
        <title>The Global Catalogue of Microorganisms (GCM) 10K type strain sequencing project: providing services to taxonomists for standard genome sequencing and annotation.</title>
        <authorList>
            <consortium name="The Broad Institute Genomics Platform"/>
            <consortium name="The Broad Institute Genome Sequencing Center for Infectious Disease"/>
            <person name="Wu L."/>
            <person name="Ma J."/>
        </authorList>
    </citation>
    <scope>NUCLEOTIDE SEQUENCE [LARGE SCALE GENOMIC DNA]</scope>
    <source>
        <strain evidence="3">KCTC 5701</strain>
    </source>
</reference>
<dbReference type="Proteomes" id="UP001596065">
    <property type="component" value="Unassembled WGS sequence"/>
</dbReference>
<dbReference type="Pfam" id="PF18238">
    <property type="entry name" value="LnmK_N_HDF"/>
    <property type="match status" value="1"/>
</dbReference>
<organism evidence="2 3">
    <name type="scientific">Streptomyces nogalater</name>
    <dbReference type="NCBI Taxonomy" id="38314"/>
    <lineage>
        <taxon>Bacteria</taxon>
        <taxon>Bacillati</taxon>
        <taxon>Actinomycetota</taxon>
        <taxon>Actinomycetes</taxon>
        <taxon>Kitasatosporales</taxon>
        <taxon>Streptomycetaceae</taxon>
        <taxon>Streptomyces</taxon>
    </lineage>
</organism>
<dbReference type="InterPro" id="IPR040718">
    <property type="entry name" value="LnmK_N_HDF"/>
</dbReference>
<dbReference type="Gene3D" id="3.10.129.10">
    <property type="entry name" value="Hotdog Thioesterase"/>
    <property type="match status" value="1"/>
</dbReference>
<keyword evidence="2" id="KW-0012">Acyltransferase</keyword>
<evidence type="ECO:0000259" key="1">
    <source>
        <dbReference type="Pfam" id="PF18238"/>
    </source>
</evidence>
<comment type="caution">
    <text evidence="2">The sequence shown here is derived from an EMBL/GenBank/DDBJ whole genome shotgun (WGS) entry which is preliminary data.</text>
</comment>
<feature type="domain" description="LnmK N-terminal" evidence="1">
    <location>
        <begin position="23"/>
        <end position="200"/>
    </location>
</feature>
<evidence type="ECO:0000313" key="3">
    <source>
        <dbReference type="Proteomes" id="UP001596065"/>
    </source>
</evidence>
<evidence type="ECO:0000313" key="2">
    <source>
        <dbReference type="EMBL" id="MFC5658765.1"/>
    </source>
</evidence>
<dbReference type="EMBL" id="JBHSOE010000050">
    <property type="protein sequence ID" value="MFC5658765.1"/>
    <property type="molecule type" value="Genomic_DNA"/>
</dbReference>
<dbReference type="RefSeq" id="WP_344346566.1">
    <property type="nucleotide sequence ID" value="NZ_BAAASM010000004.1"/>
</dbReference>